<gene>
    <name evidence="3" type="ORF">CC1G_07007</name>
</gene>
<accession>A8NAV4</accession>
<name>A8NAV4_COPC7</name>
<dbReference type="KEGG" id="cci:CC1G_07007"/>
<dbReference type="AlphaFoldDB" id="A8NAV4"/>
<proteinExistence type="predicted"/>
<dbReference type="OrthoDB" id="3271139at2759"/>
<dbReference type="SUPFAM" id="SSF56112">
    <property type="entry name" value="Protein kinase-like (PK-like)"/>
    <property type="match status" value="1"/>
</dbReference>
<dbReference type="Pfam" id="PF17667">
    <property type="entry name" value="Pkinase_fungal"/>
    <property type="match status" value="1"/>
</dbReference>
<evidence type="ECO:0000313" key="4">
    <source>
        <dbReference type="Proteomes" id="UP000001861"/>
    </source>
</evidence>
<feature type="region of interest" description="Disordered" evidence="1">
    <location>
        <begin position="468"/>
        <end position="489"/>
    </location>
</feature>
<feature type="domain" description="Fungal-type protein kinase" evidence="2">
    <location>
        <begin position="140"/>
        <end position="466"/>
    </location>
</feature>
<dbReference type="eggNOG" id="ENOG502RSE5">
    <property type="taxonomic scope" value="Eukaryota"/>
</dbReference>
<keyword evidence="3" id="KW-0808">Transferase</keyword>
<keyword evidence="4" id="KW-1185">Reference proteome</keyword>
<reference evidence="3 4" key="1">
    <citation type="journal article" date="2010" name="Proc. Natl. Acad. Sci. U.S.A.">
        <title>Insights into evolution of multicellular fungi from the assembled chromosomes of the mushroom Coprinopsis cinerea (Coprinus cinereus).</title>
        <authorList>
            <person name="Stajich J.E."/>
            <person name="Wilke S.K."/>
            <person name="Ahren D."/>
            <person name="Au C.H."/>
            <person name="Birren B.W."/>
            <person name="Borodovsky M."/>
            <person name="Burns C."/>
            <person name="Canback B."/>
            <person name="Casselton L.A."/>
            <person name="Cheng C.K."/>
            <person name="Deng J."/>
            <person name="Dietrich F.S."/>
            <person name="Fargo D.C."/>
            <person name="Farman M.L."/>
            <person name="Gathman A.C."/>
            <person name="Goldberg J."/>
            <person name="Guigo R."/>
            <person name="Hoegger P.J."/>
            <person name="Hooker J.B."/>
            <person name="Huggins A."/>
            <person name="James T.Y."/>
            <person name="Kamada T."/>
            <person name="Kilaru S."/>
            <person name="Kodira C."/>
            <person name="Kues U."/>
            <person name="Kupfer D."/>
            <person name="Kwan H.S."/>
            <person name="Lomsadze A."/>
            <person name="Li W."/>
            <person name="Lilly W.W."/>
            <person name="Ma L.J."/>
            <person name="Mackey A.J."/>
            <person name="Manning G."/>
            <person name="Martin F."/>
            <person name="Muraguchi H."/>
            <person name="Natvig D.O."/>
            <person name="Palmerini H."/>
            <person name="Ramesh M.A."/>
            <person name="Rehmeyer C.J."/>
            <person name="Roe B.A."/>
            <person name="Shenoy N."/>
            <person name="Stanke M."/>
            <person name="Ter-Hovhannisyan V."/>
            <person name="Tunlid A."/>
            <person name="Velagapudi R."/>
            <person name="Vision T.J."/>
            <person name="Zeng Q."/>
            <person name="Zolan M.E."/>
            <person name="Pukkila P.J."/>
        </authorList>
    </citation>
    <scope>NUCLEOTIDE SEQUENCE [LARGE SCALE GENOMIC DNA]</scope>
    <source>
        <strain evidence="4">Okayama-7 / 130 / ATCC MYA-4618 / FGSC 9003</strain>
    </source>
</reference>
<dbReference type="InParanoid" id="A8NAV4"/>
<dbReference type="InterPro" id="IPR040976">
    <property type="entry name" value="Pkinase_fungal"/>
</dbReference>
<dbReference type="GeneID" id="6008438"/>
<protein>
    <submittedName>
        <fullName evidence="3">Other/FunK1 protein kinase</fullName>
    </submittedName>
</protein>
<keyword evidence="3" id="KW-0418">Kinase</keyword>
<dbReference type="RefSeq" id="XP_001831956.2">
    <property type="nucleotide sequence ID" value="XM_001831904.2"/>
</dbReference>
<feature type="region of interest" description="Disordered" evidence="1">
    <location>
        <begin position="587"/>
        <end position="677"/>
    </location>
</feature>
<dbReference type="EMBL" id="AACS02000009">
    <property type="protein sequence ID" value="EAU89855.2"/>
    <property type="molecule type" value="Genomic_DNA"/>
</dbReference>
<dbReference type="Gene3D" id="1.10.510.10">
    <property type="entry name" value="Transferase(Phosphotransferase) domain 1"/>
    <property type="match status" value="1"/>
</dbReference>
<comment type="caution">
    <text evidence="3">The sequence shown here is derived from an EMBL/GenBank/DDBJ whole genome shotgun (WGS) entry which is preliminary data.</text>
</comment>
<organism evidence="3 4">
    <name type="scientific">Coprinopsis cinerea (strain Okayama-7 / 130 / ATCC MYA-4618 / FGSC 9003)</name>
    <name type="common">Inky cap fungus</name>
    <name type="synonym">Hormographiella aspergillata</name>
    <dbReference type="NCBI Taxonomy" id="240176"/>
    <lineage>
        <taxon>Eukaryota</taxon>
        <taxon>Fungi</taxon>
        <taxon>Dikarya</taxon>
        <taxon>Basidiomycota</taxon>
        <taxon>Agaricomycotina</taxon>
        <taxon>Agaricomycetes</taxon>
        <taxon>Agaricomycetidae</taxon>
        <taxon>Agaricales</taxon>
        <taxon>Agaricineae</taxon>
        <taxon>Psathyrellaceae</taxon>
        <taxon>Coprinopsis</taxon>
    </lineage>
</organism>
<sequence length="677" mass="76465">MTESYTCSFEEFFDSHLPSNGIELDPVIGDLKKQKMLVSRGQYVYQKSSSSTQKPPFMQTFKSFKSLFRSTISHHKSKSSHEDASNHWYRRPLEENVEYIAHGCITSNSEGPLRLMDVVVPIMGVDSRDVHPLSDEVDVVLLSHFAQIVNGDARGRFCFAVTFIDSQVTLWRFSRSLTIKSTPFDMTEHPDLLIQLLVIFLGSQTHLLGYDSLVTLLPDSNYVYEIPSDGDSGPLYYKTAALICDSQPTYVSGRSLRIWEVEQVESVSNPVRVPGTPNRVLKDVILDATARTEADIQEELFADMAKLAKDESWSSRPFLKDFPQCDIDVLADALEGERFKRYFSCIIAKYIGEVDNACGHGRPIRRCHFVYERICTPLDDITTLGEAVDVLRQALIPLRLMFCAGWVHRDVSPGNILAYRQAPGSPWTVKLSDLEHAKKFPDPESTGGDRITGTPYFIACEVLDGDYPSPQEQDEDCTDDDDPDMSPPPHEFVPVELVKSLPKALLHSRFLRHLNRLRKNLHGQYIARNNDGKYSDISTYSWIASGAFDSFFNEVEARRDEWADIEVVGSSTAPRRELAPADKSTTIFAADAPPPPSRSPPNQHQQPEGKPSRKRPVADSAEGGRAQKRARKNPVRDDIVVPRRSGPTTRSMALNERRVTRSTTRRLEEEKKKRRLK</sequence>
<evidence type="ECO:0000259" key="2">
    <source>
        <dbReference type="Pfam" id="PF17667"/>
    </source>
</evidence>
<dbReference type="PANTHER" id="PTHR38248:SF2">
    <property type="entry name" value="FUNK1 11"/>
    <property type="match status" value="1"/>
</dbReference>
<dbReference type="PANTHER" id="PTHR38248">
    <property type="entry name" value="FUNK1 6"/>
    <property type="match status" value="1"/>
</dbReference>
<dbReference type="Proteomes" id="UP000001861">
    <property type="component" value="Unassembled WGS sequence"/>
</dbReference>
<feature type="compositionally biased region" description="Acidic residues" evidence="1">
    <location>
        <begin position="472"/>
        <end position="484"/>
    </location>
</feature>
<dbReference type="HOGENOM" id="CLU_011584_0_2_1"/>
<dbReference type="VEuPathDB" id="FungiDB:CC1G_07007"/>
<dbReference type="InterPro" id="IPR011009">
    <property type="entry name" value="Kinase-like_dom_sf"/>
</dbReference>
<evidence type="ECO:0000313" key="3">
    <source>
        <dbReference type="EMBL" id="EAU89855.2"/>
    </source>
</evidence>
<feature type="compositionally biased region" description="Basic and acidic residues" evidence="1">
    <location>
        <begin position="655"/>
        <end position="671"/>
    </location>
</feature>
<evidence type="ECO:0000256" key="1">
    <source>
        <dbReference type="SAM" id="MobiDB-lite"/>
    </source>
</evidence>
<dbReference type="GO" id="GO:0016301">
    <property type="term" value="F:kinase activity"/>
    <property type="evidence" value="ECO:0007669"/>
    <property type="project" value="UniProtKB-KW"/>
</dbReference>